<reference evidence="5 6" key="1">
    <citation type="journal article" date="2018" name="Int. J. Syst. Evol. Microbiol.">
        <title>Zhouia spongiae sp. nov., isolated from a marine sponge.</title>
        <authorList>
            <person name="Zhuang L."/>
            <person name="Lin B."/>
            <person name="Qin F."/>
            <person name="Luo L."/>
        </authorList>
    </citation>
    <scope>NUCLEOTIDE SEQUENCE [LARGE SCALE GENOMIC DNA]</scope>
    <source>
        <strain evidence="5 6">HN-Y44</strain>
    </source>
</reference>
<dbReference type="RefSeq" id="WP_242936962.1">
    <property type="nucleotide sequence ID" value="NZ_CP094326.1"/>
</dbReference>
<dbReference type="Proteomes" id="UP000829476">
    <property type="component" value="Chromosome"/>
</dbReference>
<dbReference type="PROSITE" id="PS01124">
    <property type="entry name" value="HTH_ARAC_FAMILY_2"/>
    <property type="match status" value="1"/>
</dbReference>
<dbReference type="Pfam" id="PF02311">
    <property type="entry name" value="AraC_binding"/>
    <property type="match status" value="1"/>
</dbReference>
<evidence type="ECO:0000259" key="4">
    <source>
        <dbReference type="PROSITE" id="PS01124"/>
    </source>
</evidence>
<dbReference type="InterPro" id="IPR018060">
    <property type="entry name" value="HTH_AraC"/>
</dbReference>
<evidence type="ECO:0000256" key="2">
    <source>
        <dbReference type="ARBA" id="ARBA00023125"/>
    </source>
</evidence>
<evidence type="ECO:0000313" key="6">
    <source>
        <dbReference type="Proteomes" id="UP000829476"/>
    </source>
</evidence>
<feature type="domain" description="HTH araC/xylS-type" evidence="4">
    <location>
        <begin position="163"/>
        <end position="265"/>
    </location>
</feature>
<proteinExistence type="predicted"/>
<dbReference type="SUPFAM" id="SSF46689">
    <property type="entry name" value="Homeodomain-like"/>
    <property type="match status" value="1"/>
</dbReference>
<evidence type="ECO:0000256" key="1">
    <source>
        <dbReference type="ARBA" id="ARBA00023015"/>
    </source>
</evidence>
<dbReference type="Pfam" id="PF12833">
    <property type="entry name" value="HTH_18"/>
    <property type="match status" value="1"/>
</dbReference>
<dbReference type="SUPFAM" id="SSF51215">
    <property type="entry name" value="Regulatory protein AraC"/>
    <property type="match status" value="1"/>
</dbReference>
<sequence>MSKINYSFPLTYMSCPIESITGVWEFKRPPFFKYLCYSLSGHLLHYVIKGSYFIKINGNEYSVKKGDIIYYYESEEVETIGNHTDVIFYSISYQASKLLPFSINNRVFKADNNLKQLFRNLYDSFSSQSDLNKRLMSFSFLLNILNKIEGTRFDSVHDKIEERALWWEIERRIRKNKMFKPSLTDLLKISGYSKSTVIRSCQKVTGNTPMQRIRRLRMEEARSLLSFAHLNVTQVSVYLGYSRVHEFSREFSMFYGSPPSSLLRK</sequence>
<dbReference type="PANTHER" id="PTHR43280">
    <property type="entry name" value="ARAC-FAMILY TRANSCRIPTIONAL REGULATOR"/>
    <property type="match status" value="1"/>
</dbReference>
<dbReference type="InterPro" id="IPR009057">
    <property type="entry name" value="Homeodomain-like_sf"/>
</dbReference>
<dbReference type="PANTHER" id="PTHR43280:SF2">
    <property type="entry name" value="HTH-TYPE TRANSCRIPTIONAL REGULATOR EXSA"/>
    <property type="match status" value="1"/>
</dbReference>
<dbReference type="SMART" id="SM00342">
    <property type="entry name" value="HTH_ARAC"/>
    <property type="match status" value="1"/>
</dbReference>
<evidence type="ECO:0000313" key="5">
    <source>
        <dbReference type="EMBL" id="UNY98556.1"/>
    </source>
</evidence>
<dbReference type="Gene3D" id="1.10.10.60">
    <property type="entry name" value="Homeodomain-like"/>
    <property type="match status" value="1"/>
</dbReference>
<accession>A0ABY3YM44</accession>
<organism evidence="5 6">
    <name type="scientific">Zhouia spongiae</name>
    <dbReference type="NCBI Taxonomy" id="2202721"/>
    <lineage>
        <taxon>Bacteria</taxon>
        <taxon>Pseudomonadati</taxon>
        <taxon>Bacteroidota</taxon>
        <taxon>Flavobacteriia</taxon>
        <taxon>Flavobacteriales</taxon>
        <taxon>Flavobacteriaceae</taxon>
        <taxon>Zhouia</taxon>
    </lineage>
</organism>
<protein>
    <submittedName>
        <fullName evidence="5">AraC family transcriptional regulator</fullName>
    </submittedName>
</protein>
<keyword evidence="1" id="KW-0805">Transcription regulation</keyword>
<dbReference type="EMBL" id="CP094326">
    <property type="protein sequence ID" value="UNY98556.1"/>
    <property type="molecule type" value="Genomic_DNA"/>
</dbReference>
<gene>
    <name evidence="5" type="ORF">MQE36_15930</name>
</gene>
<keyword evidence="6" id="KW-1185">Reference proteome</keyword>
<keyword evidence="2" id="KW-0238">DNA-binding</keyword>
<name>A0ABY3YM44_9FLAO</name>
<keyword evidence="3" id="KW-0804">Transcription</keyword>
<evidence type="ECO:0000256" key="3">
    <source>
        <dbReference type="ARBA" id="ARBA00023163"/>
    </source>
</evidence>
<dbReference type="InterPro" id="IPR003313">
    <property type="entry name" value="AraC-bd"/>
</dbReference>
<dbReference type="InterPro" id="IPR037923">
    <property type="entry name" value="HTH-like"/>
</dbReference>
<dbReference type="InterPro" id="IPR018062">
    <property type="entry name" value="HTH_AraC-typ_CS"/>
</dbReference>
<dbReference type="PROSITE" id="PS00041">
    <property type="entry name" value="HTH_ARAC_FAMILY_1"/>
    <property type="match status" value="1"/>
</dbReference>